<dbReference type="EMBL" id="FNND01000003">
    <property type="protein sequence ID" value="SDW71297.1"/>
    <property type="molecule type" value="Genomic_DNA"/>
</dbReference>
<proteinExistence type="predicted"/>
<accession>A0A1H2VST1</accession>
<gene>
    <name evidence="1" type="ORF">SAMN05444420_103274</name>
</gene>
<dbReference type="SUPFAM" id="SSF49464">
    <property type="entry name" value="Carboxypeptidase regulatory domain-like"/>
    <property type="match status" value="1"/>
</dbReference>
<dbReference type="RefSeq" id="WP_016420627.1">
    <property type="nucleotide sequence ID" value="NZ_FNND01000003.1"/>
</dbReference>
<name>A0A1H2VST1_9FLAO</name>
<sequence>MRFLFFLFVLPCLAQQQVVSQKGTPVEYVNIGVVGTSKGLITDEYGQFSLEQLSAVPTDSIYFSHLSYKRKVLLAKDIQNKIVLQEADIQLPEASFTLQKPKYYTIRGKGIPAIFSLYGEMKSGFEPNSDRKYLNAEIGDFLSLKHDARLTELSIDVNSSDFYMAVLRVVVYQTDKEHKNFTPLLKEPIYIEVFPSKAKQTFTRKISVFVPEGEAWVGIQFVEMRGKDYDRFIFPSTVNTCYIRFSDGKISPLNKRLGIPFSVKGYDYIMTNE</sequence>
<dbReference type="Pfam" id="PF13715">
    <property type="entry name" value="CarbopepD_reg_2"/>
    <property type="match status" value="1"/>
</dbReference>
<protein>
    <submittedName>
        <fullName evidence="1">CarboxypepD_reg-like domain-containing protein</fullName>
    </submittedName>
</protein>
<dbReference type="InterPro" id="IPR008969">
    <property type="entry name" value="CarboxyPept-like_regulatory"/>
</dbReference>
<dbReference type="OrthoDB" id="1148516at2"/>
<keyword evidence="2" id="KW-1185">Reference proteome</keyword>
<comment type="caution">
    <text evidence="1">The sequence shown here is derived from an EMBL/GenBank/DDBJ whole genome shotgun (WGS) entry which is preliminary data.</text>
</comment>
<dbReference type="AlphaFoldDB" id="A0A1H2VST1"/>
<dbReference type="Proteomes" id="UP000182771">
    <property type="component" value="Unassembled WGS sequence"/>
</dbReference>
<dbReference type="GeneID" id="85016799"/>
<organism evidence="1 2">
    <name type="scientific">Capnocytophaga granulosa</name>
    <dbReference type="NCBI Taxonomy" id="45242"/>
    <lineage>
        <taxon>Bacteria</taxon>
        <taxon>Pseudomonadati</taxon>
        <taxon>Bacteroidota</taxon>
        <taxon>Flavobacteriia</taxon>
        <taxon>Flavobacteriales</taxon>
        <taxon>Flavobacteriaceae</taxon>
        <taxon>Capnocytophaga</taxon>
    </lineage>
</organism>
<evidence type="ECO:0000313" key="1">
    <source>
        <dbReference type="EMBL" id="SDW71297.1"/>
    </source>
</evidence>
<reference evidence="1 2" key="1">
    <citation type="submission" date="2016-10" db="EMBL/GenBank/DDBJ databases">
        <authorList>
            <person name="Varghese N."/>
            <person name="Submissions S."/>
        </authorList>
    </citation>
    <scope>NUCLEOTIDE SEQUENCE [LARGE SCALE GENOMIC DNA]</scope>
    <source>
        <strain evidence="1 2">DSM 11449</strain>
    </source>
</reference>
<evidence type="ECO:0000313" key="2">
    <source>
        <dbReference type="Proteomes" id="UP000182771"/>
    </source>
</evidence>